<accession>A0A336N0Z9</accession>
<proteinExistence type="predicted"/>
<keyword evidence="1" id="KW-0812">Transmembrane</keyword>
<organism evidence="2">
    <name type="scientific">Culicoides sonorensis</name>
    <name type="common">Biting midge</name>
    <dbReference type="NCBI Taxonomy" id="179676"/>
    <lineage>
        <taxon>Eukaryota</taxon>
        <taxon>Metazoa</taxon>
        <taxon>Ecdysozoa</taxon>
        <taxon>Arthropoda</taxon>
        <taxon>Hexapoda</taxon>
        <taxon>Insecta</taxon>
        <taxon>Pterygota</taxon>
        <taxon>Neoptera</taxon>
        <taxon>Endopterygota</taxon>
        <taxon>Diptera</taxon>
        <taxon>Nematocera</taxon>
        <taxon>Chironomoidea</taxon>
        <taxon>Ceratopogonidae</taxon>
        <taxon>Ceratopogoninae</taxon>
        <taxon>Culicoides</taxon>
        <taxon>Monoculicoides</taxon>
    </lineage>
</organism>
<dbReference type="AlphaFoldDB" id="A0A336N0Z9"/>
<reference evidence="2" key="1">
    <citation type="submission" date="2018-07" db="EMBL/GenBank/DDBJ databases">
        <authorList>
            <person name="Quirk P.G."/>
            <person name="Krulwich T.A."/>
        </authorList>
    </citation>
    <scope>NUCLEOTIDE SEQUENCE</scope>
</reference>
<name>A0A336N0Z9_CULSO</name>
<evidence type="ECO:0000313" key="2">
    <source>
        <dbReference type="EMBL" id="SSX35199.1"/>
    </source>
</evidence>
<evidence type="ECO:0000256" key="1">
    <source>
        <dbReference type="SAM" id="Phobius"/>
    </source>
</evidence>
<sequence>MKKSHNYLLTFLFVTMFSLVVYSLDTLLDSFAHPWSNFIRFLLIVTYMYFWLCVQSLYQKYRRLDPVNHYLLA</sequence>
<keyword evidence="1" id="KW-1133">Transmembrane helix</keyword>
<dbReference type="VEuPathDB" id="VectorBase:CSON009309"/>
<protein>
    <submittedName>
        <fullName evidence="2">CSON009309 protein</fullName>
    </submittedName>
</protein>
<keyword evidence="1" id="KW-0472">Membrane</keyword>
<dbReference type="EMBL" id="UFQT01003682">
    <property type="protein sequence ID" value="SSX35199.1"/>
    <property type="molecule type" value="Genomic_DNA"/>
</dbReference>
<feature type="transmembrane region" description="Helical" evidence="1">
    <location>
        <begin position="39"/>
        <end position="58"/>
    </location>
</feature>
<gene>
    <name evidence="2" type="primary">CSON009309</name>
</gene>